<name>A0A8T4L2G6_9ARCH</name>
<gene>
    <name evidence="2" type="ORF">J4215_02615</name>
</gene>
<evidence type="ECO:0000256" key="1">
    <source>
        <dbReference type="SAM" id="Phobius"/>
    </source>
</evidence>
<accession>A0A8T4L2G6</accession>
<dbReference type="EMBL" id="JAGVWC010000009">
    <property type="protein sequence ID" value="MBS3061453.1"/>
    <property type="molecule type" value="Genomic_DNA"/>
</dbReference>
<sequence>MVERSDLMVSFLVAFAFWMVARVVAVIGHWEYSLFSISTPTMIGLVLMGIVAVFFSSLLFGRTVFLTFFLLGVMTSPVIGYSSVFLNIAVGVALSLAGVVGVLLGQKISADLQEDDPLKFKDKGLILLVVASVVLCVGVGFFSEHINSFNEKSLSVARDVRDGKIDWVSAVARLAGTDYNSAMTPDPNGAAFDPNQLPGRS</sequence>
<feature type="transmembrane region" description="Helical" evidence="1">
    <location>
        <begin position="42"/>
        <end position="72"/>
    </location>
</feature>
<protein>
    <submittedName>
        <fullName evidence="2">Uncharacterized protein</fullName>
    </submittedName>
</protein>
<evidence type="ECO:0000313" key="3">
    <source>
        <dbReference type="Proteomes" id="UP000675968"/>
    </source>
</evidence>
<feature type="transmembrane region" description="Helical" evidence="1">
    <location>
        <begin position="124"/>
        <end position="142"/>
    </location>
</feature>
<keyword evidence="1" id="KW-0812">Transmembrane</keyword>
<reference evidence="2" key="1">
    <citation type="submission" date="2021-03" db="EMBL/GenBank/DDBJ databases">
        <authorList>
            <person name="Jaffe A."/>
        </authorList>
    </citation>
    <scope>NUCLEOTIDE SEQUENCE</scope>
    <source>
        <strain evidence="2">RIFCSPLOWO2_01_FULL_AR10_48_17</strain>
    </source>
</reference>
<feature type="transmembrane region" description="Helical" evidence="1">
    <location>
        <begin position="84"/>
        <end position="104"/>
    </location>
</feature>
<dbReference type="AlphaFoldDB" id="A0A8T4L2G6"/>
<feature type="transmembrane region" description="Helical" evidence="1">
    <location>
        <begin position="7"/>
        <end position="30"/>
    </location>
</feature>
<keyword evidence="1" id="KW-0472">Membrane</keyword>
<dbReference type="Proteomes" id="UP000675968">
    <property type="component" value="Unassembled WGS sequence"/>
</dbReference>
<organism evidence="2 3">
    <name type="scientific">Candidatus Iainarchaeum sp</name>
    <dbReference type="NCBI Taxonomy" id="3101447"/>
    <lineage>
        <taxon>Archaea</taxon>
        <taxon>Candidatus Iainarchaeota</taxon>
        <taxon>Candidatus Iainarchaeia</taxon>
        <taxon>Candidatus Iainarchaeales</taxon>
        <taxon>Candidatus Iainarchaeaceae</taxon>
        <taxon>Candidatus Iainarchaeum</taxon>
    </lineage>
</organism>
<keyword evidence="1" id="KW-1133">Transmembrane helix</keyword>
<comment type="caution">
    <text evidence="2">The sequence shown here is derived from an EMBL/GenBank/DDBJ whole genome shotgun (WGS) entry which is preliminary data.</text>
</comment>
<reference evidence="2" key="2">
    <citation type="submission" date="2021-05" db="EMBL/GenBank/DDBJ databases">
        <title>Protein family content uncovers lineage relationships and bacterial pathway maintenance mechanisms in DPANN archaea.</title>
        <authorList>
            <person name="Castelle C.J."/>
            <person name="Meheust R."/>
            <person name="Jaffe A.L."/>
            <person name="Seitz K."/>
            <person name="Gong X."/>
            <person name="Baker B.J."/>
            <person name="Banfield J.F."/>
        </authorList>
    </citation>
    <scope>NUCLEOTIDE SEQUENCE</scope>
    <source>
        <strain evidence="2">RIFCSPLOWO2_01_FULL_AR10_48_17</strain>
    </source>
</reference>
<evidence type="ECO:0000313" key="2">
    <source>
        <dbReference type="EMBL" id="MBS3061453.1"/>
    </source>
</evidence>
<proteinExistence type="predicted"/>